<dbReference type="PRINTS" id="PR01036">
    <property type="entry name" value="TCRTETB"/>
</dbReference>
<feature type="transmembrane region" description="Helical" evidence="6">
    <location>
        <begin position="415"/>
        <end position="435"/>
    </location>
</feature>
<keyword evidence="3 6" id="KW-0812">Transmembrane</keyword>
<dbReference type="InterPro" id="IPR011701">
    <property type="entry name" value="MFS"/>
</dbReference>
<feature type="transmembrane region" description="Helical" evidence="6">
    <location>
        <begin position="255"/>
        <end position="281"/>
    </location>
</feature>
<feature type="transmembrane region" description="Helical" evidence="6">
    <location>
        <begin position="12"/>
        <end position="35"/>
    </location>
</feature>
<protein>
    <submittedName>
        <fullName evidence="8">MFS transporter</fullName>
    </submittedName>
</protein>
<gene>
    <name evidence="8" type="ORF">G8O30_13005</name>
</gene>
<feature type="transmembrane region" description="Helical" evidence="6">
    <location>
        <begin position="316"/>
        <end position="336"/>
    </location>
</feature>
<keyword evidence="2" id="KW-0813">Transport</keyword>
<evidence type="ECO:0000313" key="8">
    <source>
        <dbReference type="EMBL" id="QPC47809.1"/>
    </source>
</evidence>
<feature type="transmembrane region" description="Helical" evidence="6">
    <location>
        <begin position="100"/>
        <end position="122"/>
    </location>
</feature>
<feature type="transmembrane region" description="Helical" evidence="6">
    <location>
        <begin position="287"/>
        <end position="307"/>
    </location>
</feature>
<dbReference type="SUPFAM" id="SSF103473">
    <property type="entry name" value="MFS general substrate transporter"/>
    <property type="match status" value="1"/>
</dbReference>
<proteinExistence type="predicted"/>
<feature type="transmembrane region" description="Helical" evidence="6">
    <location>
        <begin position="217"/>
        <end position="234"/>
    </location>
</feature>
<dbReference type="EMBL" id="CP049742">
    <property type="protein sequence ID" value="QPC47809.1"/>
    <property type="molecule type" value="Genomic_DNA"/>
</dbReference>
<organism evidence="8 9">
    <name type="scientific">Mangrovibacillus cuniculi</name>
    <dbReference type="NCBI Taxonomy" id="2593652"/>
    <lineage>
        <taxon>Bacteria</taxon>
        <taxon>Bacillati</taxon>
        <taxon>Bacillota</taxon>
        <taxon>Bacilli</taxon>
        <taxon>Bacillales</taxon>
        <taxon>Bacillaceae</taxon>
        <taxon>Mangrovibacillus</taxon>
    </lineage>
</organism>
<evidence type="ECO:0000256" key="6">
    <source>
        <dbReference type="SAM" id="Phobius"/>
    </source>
</evidence>
<dbReference type="Gene3D" id="1.20.1720.10">
    <property type="entry name" value="Multidrug resistance protein D"/>
    <property type="match status" value="1"/>
</dbReference>
<feature type="transmembrane region" description="Helical" evidence="6">
    <location>
        <begin position="384"/>
        <end position="403"/>
    </location>
</feature>
<comment type="subcellular location">
    <subcellularLocation>
        <location evidence="1">Cell membrane</location>
        <topology evidence="1">Multi-pass membrane protein</topology>
    </subcellularLocation>
</comment>
<feature type="transmembrane region" description="Helical" evidence="6">
    <location>
        <begin position="342"/>
        <end position="363"/>
    </location>
</feature>
<dbReference type="PANTHER" id="PTHR42718">
    <property type="entry name" value="MAJOR FACILITATOR SUPERFAMILY MULTIDRUG TRANSPORTER MFSC"/>
    <property type="match status" value="1"/>
</dbReference>
<dbReference type="AlphaFoldDB" id="A0A7S8HGB2"/>
<dbReference type="CDD" id="cd17321">
    <property type="entry name" value="MFS_MMR_MDR_like"/>
    <property type="match status" value="1"/>
</dbReference>
<evidence type="ECO:0000256" key="3">
    <source>
        <dbReference type="ARBA" id="ARBA00022692"/>
    </source>
</evidence>
<name>A0A7S8HGB2_9BACI</name>
<feature type="transmembrane region" description="Helical" evidence="6">
    <location>
        <begin position="192"/>
        <end position="211"/>
    </location>
</feature>
<dbReference type="KEGG" id="mcui:G8O30_13005"/>
<dbReference type="GO" id="GO:0022857">
    <property type="term" value="F:transmembrane transporter activity"/>
    <property type="evidence" value="ECO:0007669"/>
    <property type="project" value="InterPro"/>
</dbReference>
<accession>A0A7S8HGB2</accession>
<dbReference type="RefSeq" id="WP_239672487.1">
    <property type="nucleotide sequence ID" value="NZ_CP049742.1"/>
</dbReference>
<evidence type="ECO:0000256" key="4">
    <source>
        <dbReference type="ARBA" id="ARBA00022989"/>
    </source>
</evidence>
<feature type="transmembrane region" description="Helical" evidence="6">
    <location>
        <begin position="76"/>
        <end position="94"/>
    </location>
</feature>
<feature type="transmembrane region" description="Helical" evidence="6">
    <location>
        <begin position="47"/>
        <end position="64"/>
    </location>
</feature>
<keyword evidence="4 6" id="KW-1133">Transmembrane helix</keyword>
<dbReference type="InterPro" id="IPR020846">
    <property type="entry name" value="MFS_dom"/>
</dbReference>
<evidence type="ECO:0000256" key="1">
    <source>
        <dbReference type="ARBA" id="ARBA00004651"/>
    </source>
</evidence>
<evidence type="ECO:0000256" key="5">
    <source>
        <dbReference type="ARBA" id="ARBA00023136"/>
    </source>
</evidence>
<evidence type="ECO:0000256" key="2">
    <source>
        <dbReference type="ARBA" id="ARBA00022448"/>
    </source>
</evidence>
<dbReference type="PANTHER" id="PTHR42718:SF9">
    <property type="entry name" value="MAJOR FACILITATOR SUPERFAMILY MULTIDRUG TRANSPORTER MFSC"/>
    <property type="match status" value="1"/>
</dbReference>
<feature type="transmembrane region" description="Helical" evidence="6">
    <location>
        <begin position="134"/>
        <end position="153"/>
    </location>
</feature>
<feature type="transmembrane region" description="Helical" evidence="6">
    <location>
        <begin position="159"/>
        <end position="180"/>
    </location>
</feature>
<sequence length="452" mass="49513">MDDQLYRQRTMMFLALCVWLVVMNTTMFNVALPTIMNDFTLLPSQGAWIVSGYSIVLAIATITYTRLSDFVPIRRLMVIGICLFAVASLVGLFSNSFATLLLARLFQAMGAAAIPGLSMVYASRFIGPAKRGHAVSYIASATSLGFGLGPVVGGAVTEYIHWSGLFVITLFVLLFIPIIVKRLPTEKSRKVRFDYIGGVLTGTGVTSFLLFISMNDWWLLAIALVLFSAVWFRIHQTDEPFIRPELLRMSGYRYILYMSFIGFTTHFALLIAMPLMLQFVFNQAPSSVGLIIFPGAMVSALAAGFVGRMIGKFGNVYVMLIANACLWVSAIMFYFLSPIHESFIALSYMLTSFGFASLSSSSTNEVSMILSPEQVASAIGLKQLTQFVGSASGAVLGALLIELGGAGYPVSAFQMTYVALIGITTLSIILLFSYARWKRIWLSSRESVSKVS</sequence>
<dbReference type="Pfam" id="PF07690">
    <property type="entry name" value="MFS_1"/>
    <property type="match status" value="1"/>
</dbReference>
<evidence type="ECO:0000259" key="7">
    <source>
        <dbReference type="PROSITE" id="PS50850"/>
    </source>
</evidence>
<dbReference type="GO" id="GO:0005886">
    <property type="term" value="C:plasma membrane"/>
    <property type="evidence" value="ECO:0007669"/>
    <property type="project" value="UniProtKB-SubCell"/>
</dbReference>
<dbReference type="InterPro" id="IPR036259">
    <property type="entry name" value="MFS_trans_sf"/>
</dbReference>
<dbReference type="PROSITE" id="PS50850">
    <property type="entry name" value="MFS"/>
    <property type="match status" value="1"/>
</dbReference>
<keyword evidence="9" id="KW-1185">Reference proteome</keyword>
<feature type="domain" description="Major facilitator superfamily (MFS) profile" evidence="7">
    <location>
        <begin position="10"/>
        <end position="439"/>
    </location>
</feature>
<keyword evidence="5 6" id="KW-0472">Membrane</keyword>
<dbReference type="Gene3D" id="1.20.1250.20">
    <property type="entry name" value="MFS general substrate transporter like domains"/>
    <property type="match status" value="1"/>
</dbReference>
<dbReference type="Proteomes" id="UP000593626">
    <property type="component" value="Chromosome"/>
</dbReference>
<evidence type="ECO:0000313" key="9">
    <source>
        <dbReference type="Proteomes" id="UP000593626"/>
    </source>
</evidence>
<reference evidence="8 9" key="1">
    <citation type="submission" date="2019-07" db="EMBL/GenBank/DDBJ databases">
        <title>Genome sequence of 2 isolates from Red Sea Mangroves.</title>
        <authorList>
            <person name="Sefrji F."/>
            <person name="Michoud G."/>
            <person name="Merlino G."/>
            <person name="Daffonchio D."/>
        </authorList>
    </citation>
    <scope>NUCLEOTIDE SEQUENCE [LARGE SCALE GENOMIC DNA]</scope>
    <source>
        <strain evidence="8 9">R1DC41</strain>
    </source>
</reference>